<keyword evidence="1" id="KW-0472">Membrane</keyword>
<accession>J3LDF4</accession>
<dbReference type="Gramene" id="OB02G26710.1">
    <property type="protein sequence ID" value="OB02G26710.1"/>
    <property type="gene ID" value="OB02G26710"/>
</dbReference>
<dbReference type="Proteomes" id="UP000006038">
    <property type="component" value="Unassembled WGS sequence"/>
</dbReference>
<name>J3LDF4_ORYBR</name>
<dbReference type="EnsemblPlants" id="OB02G26710.1">
    <property type="protein sequence ID" value="OB02G26710.1"/>
    <property type="gene ID" value="OB02G26710"/>
</dbReference>
<proteinExistence type="predicted"/>
<dbReference type="PANTHER" id="PTHR43768">
    <property type="entry name" value="TREHALOSE 6-PHOSPHATE PHOSPHATASE"/>
    <property type="match status" value="1"/>
</dbReference>
<dbReference type="HOGENOM" id="CLU_1328162_0_0_1"/>
<keyword evidence="1" id="KW-0812">Transmembrane</keyword>
<sequence>MAYLAALSFILISTITLTSSSISTINGSHNWWNFNCSGAKKFDLSPVISMEFGEVIGVYSRVMLNSIEKSPRKFITSEIYLGTQETITREKITIIRVALSIMSVISISLILIFWWRKCKTPKSSTRIIKATIDNEITIGEETEETIDRQVEHPSPLASFEQITTSVDEKTIALFLDYNRTLSPIVENPERDFMSHECSMKDYFGRVQ</sequence>
<evidence type="ECO:0000256" key="2">
    <source>
        <dbReference type="SAM" id="SignalP"/>
    </source>
</evidence>
<dbReference type="PANTHER" id="PTHR43768:SF3">
    <property type="entry name" value="TREHALOSE 6-PHOSPHATE PHOSPHATASE"/>
    <property type="match status" value="1"/>
</dbReference>
<organism evidence="3">
    <name type="scientific">Oryza brachyantha</name>
    <name type="common">malo sina</name>
    <dbReference type="NCBI Taxonomy" id="4533"/>
    <lineage>
        <taxon>Eukaryota</taxon>
        <taxon>Viridiplantae</taxon>
        <taxon>Streptophyta</taxon>
        <taxon>Embryophyta</taxon>
        <taxon>Tracheophyta</taxon>
        <taxon>Spermatophyta</taxon>
        <taxon>Magnoliopsida</taxon>
        <taxon>Liliopsida</taxon>
        <taxon>Poales</taxon>
        <taxon>Poaceae</taxon>
        <taxon>BOP clade</taxon>
        <taxon>Oryzoideae</taxon>
        <taxon>Oryzeae</taxon>
        <taxon>Oryzinae</taxon>
        <taxon>Oryza</taxon>
    </lineage>
</organism>
<dbReference type="GO" id="GO:0004805">
    <property type="term" value="F:trehalose-phosphatase activity"/>
    <property type="evidence" value="ECO:0007669"/>
    <property type="project" value="InterPro"/>
</dbReference>
<feature type="chain" id="PRO_5003772521" evidence="2">
    <location>
        <begin position="21"/>
        <end position="207"/>
    </location>
</feature>
<evidence type="ECO:0000313" key="3">
    <source>
        <dbReference type="EnsemblPlants" id="OB02G26710.1"/>
    </source>
</evidence>
<dbReference type="GO" id="GO:0005992">
    <property type="term" value="P:trehalose biosynthetic process"/>
    <property type="evidence" value="ECO:0007669"/>
    <property type="project" value="InterPro"/>
</dbReference>
<dbReference type="InterPro" id="IPR044651">
    <property type="entry name" value="OTSB-like"/>
</dbReference>
<protein>
    <submittedName>
        <fullName evidence="3">Uncharacterized protein</fullName>
    </submittedName>
</protein>
<reference evidence="3" key="1">
    <citation type="submission" date="2013-04" db="UniProtKB">
        <authorList>
            <consortium name="EnsemblPlants"/>
        </authorList>
    </citation>
    <scope>IDENTIFICATION</scope>
</reference>
<dbReference type="STRING" id="4533.J3LDF4"/>
<evidence type="ECO:0000256" key="1">
    <source>
        <dbReference type="SAM" id="Phobius"/>
    </source>
</evidence>
<feature type="signal peptide" evidence="2">
    <location>
        <begin position="1"/>
        <end position="20"/>
    </location>
</feature>
<keyword evidence="4" id="KW-1185">Reference proteome</keyword>
<dbReference type="eggNOG" id="KOG1050">
    <property type="taxonomic scope" value="Eukaryota"/>
</dbReference>
<keyword evidence="2" id="KW-0732">Signal</keyword>
<evidence type="ECO:0000313" key="4">
    <source>
        <dbReference type="Proteomes" id="UP000006038"/>
    </source>
</evidence>
<dbReference type="AlphaFoldDB" id="J3LDF4"/>
<keyword evidence="1" id="KW-1133">Transmembrane helix</keyword>
<feature type="transmembrane region" description="Helical" evidence="1">
    <location>
        <begin position="94"/>
        <end position="115"/>
    </location>
</feature>